<dbReference type="InterPro" id="IPR050237">
    <property type="entry name" value="ATP-dep_AMP-bd_enzyme"/>
</dbReference>
<protein>
    <submittedName>
        <fullName evidence="3">Acyl-CoA synthetase (AMP-forming)/AMP-acid ligase II</fullName>
    </submittedName>
</protein>
<evidence type="ECO:0000313" key="3">
    <source>
        <dbReference type="EMBL" id="MBB5068896.1"/>
    </source>
</evidence>
<dbReference type="RefSeq" id="WP_184478657.1">
    <property type="nucleotide sequence ID" value="NZ_JACHIV010000001.1"/>
</dbReference>
<dbReference type="InterPro" id="IPR042099">
    <property type="entry name" value="ANL_N_sf"/>
</dbReference>
<dbReference type="AlphaFoldDB" id="A0A840N9N3"/>
<dbReference type="InterPro" id="IPR020845">
    <property type="entry name" value="AMP-binding_CS"/>
</dbReference>
<keyword evidence="4" id="KW-1185">Reference proteome</keyword>
<evidence type="ECO:0000313" key="4">
    <source>
        <dbReference type="Proteomes" id="UP000580474"/>
    </source>
</evidence>
<dbReference type="GO" id="GO:0016878">
    <property type="term" value="F:acid-thiol ligase activity"/>
    <property type="evidence" value="ECO:0007669"/>
    <property type="project" value="UniProtKB-ARBA"/>
</dbReference>
<dbReference type="InterPro" id="IPR000873">
    <property type="entry name" value="AMP-dep_synth/lig_dom"/>
</dbReference>
<evidence type="ECO:0000259" key="2">
    <source>
        <dbReference type="Pfam" id="PF13193"/>
    </source>
</evidence>
<dbReference type="PANTHER" id="PTHR43767">
    <property type="entry name" value="LONG-CHAIN-FATTY-ACID--COA LIGASE"/>
    <property type="match status" value="1"/>
</dbReference>
<proteinExistence type="predicted"/>
<dbReference type="Proteomes" id="UP000580474">
    <property type="component" value="Unassembled WGS sequence"/>
</dbReference>
<dbReference type="CDD" id="cd04433">
    <property type="entry name" value="AFD_class_I"/>
    <property type="match status" value="1"/>
</dbReference>
<dbReference type="PROSITE" id="PS00455">
    <property type="entry name" value="AMP_BINDING"/>
    <property type="match status" value="1"/>
</dbReference>
<dbReference type="InterPro" id="IPR045851">
    <property type="entry name" value="AMP-bd_C_sf"/>
</dbReference>
<dbReference type="Pfam" id="PF00501">
    <property type="entry name" value="AMP-binding"/>
    <property type="match status" value="1"/>
</dbReference>
<dbReference type="EMBL" id="JACHIV010000001">
    <property type="protein sequence ID" value="MBB5068896.1"/>
    <property type="molecule type" value="Genomic_DNA"/>
</dbReference>
<dbReference type="Gene3D" id="3.30.300.30">
    <property type="match status" value="1"/>
</dbReference>
<dbReference type="Gene3D" id="3.40.50.12780">
    <property type="entry name" value="N-terminal domain of ligase-like"/>
    <property type="match status" value="1"/>
</dbReference>
<dbReference type="SUPFAM" id="SSF56801">
    <property type="entry name" value="Acetyl-CoA synthetase-like"/>
    <property type="match status" value="1"/>
</dbReference>
<keyword evidence="3" id="KW-0436">Ligase</keyword>
<evidence type="ECO:0000259" key="1">
    <source>
        <dbReference type="Pfam" id="PF00501"/>
    </source>
</evidence>
<sequence length="512" mass="53979">MGAANPAGDHHHEDRAQPFPQALLDALGADPLTPAFEQDGRVLVRGELLELVGRCTAGLRAAGLGNRSGVAIATAVSAEGFAAQLAAHVLGCRVVVLRPGLTPQQLAHILDQDIDAVVTDDPTTRLRTAAGGATVLTIGPDLLRDQETPVARGELDDPAIITFTSGSTGTPKGTVFDYRALTRHWSWQLPEWTDETARLAANYRRFLLFGTLSSAVVQEHLALCLNSGGTAVIPTGTPEFPDVLAELSITACLLTVARLHQILDDLSERDVDLSAARMLLVAGSPLEPHRLAQAHARIGSAVHLGYGQTELGMISLLSADDIAAHPAAAHSVGRPRDGVELEIRDDTGAPVPIGADGEVWVRVPNALSGYWRAPEETAAVLHDGRVRTRDLGHLDHDGFLHLTGRTRDVIMVNAVLHYAGPIERVLASHPDVDQAYVAGAPDARTGEAVHAYLVAAGARNPDHESLRALVAAELGAGAVPATITVLPEVPLTPAGKPDKNALLALRTIPAPR</sequence>
<feature type="domain" description="AMP-dependent synthetase/ligase" evidence="1">
    <location>
        <begin position="33"/>
        <end position="371"/>
    </location>
</feature>
<organism evidence="3 4">
    <name type="scientific">Saccharopolyspora gloriosae</name>
    <dbReference type="NCBI Taxonomy" id="455344"/>
    <lineage>
        <taxon>Bacteria</taxon>
        <taxon>Bacillati</taxon>
        <taxon>Actinomycetota</taxon>
        <taxon>Actinomycetes</taxon>
        <taxon>Pseudonocardiales</taxon>
        <taxon>Pseudonocardiaceae</taxon>
        <taxon>Saccharopolyspora</taxon>
    </lineage>
</organism>
<reference evidence="3 4" key="1">
    <citation type="submission" date="2020-08" db="EMBL/GenBank/DDBJ databases">
        <title>Sequencing the genomes of 1000 actinobacteria strains.</title>
        <authorList>
            <person name="Klenk H.-P."/>
        </authorList>
    </citation>
    <scope>NUCLEOTIDE SEQUENCE [LARGE SCALE GENOMIC DNA]</scope>
    <source>
        <strain evidence="3 4">DSM 45582</strain>
    </source>
</reference>
<gene>
    <name evidence="3" type="ORF">BJ969_001984</name>
</gene>
<feature type="domain" description="AMP-binding enzyme C-terminal" evidence="2">
    <location>
        <begin position="422"/>
        <end position="496"/>
    </location>
</feature>
<dbReference type="InterPro" id="IPR025110">
    <property type="entry name" value="AMP-bd_C"/>
</dbReference>
<dbReference type="Pfam" id="PF13193">
    <property type="entry name" value="AMP-binding_C"/>
    <property type="match status" value="1"/>
</dbReference>
<dbReference type="PANTHER" id="PTHR43767:SF1">
    <property type="entry name" value="NONRIBOSOMAL PEPTIDE SYNTHASE PES1 (EUROFUNG)-RELATED"/>
    <property type="match status" value="1"/>
</dbReference>
<accession>A0A840N9N3</accession>
<name>A0A840N9N3_9PSEU</name>
<comment type="caution">
    <text evidence="3">The sequence shown here is derived from an EMBL/GenBank/DDBJ whole genome shotgun (WGS) entry which is preliminary data.</text>
</comment>